<comment type="catalytic activity">
    <reaction evidence="5">
        <text>L-glutaminyl-[protein] + H2O = L-glutamyl-[protein] + NH4(+)</text>
        <dbReference type="Rhea" id="RHEA:16441"/>
        <dbReference type="Rhea" id="RHEA-COMP:10207"/>
        <dbReference type="Rhea" id="RHEA-COMP:10208"/>
        <dbReference type="ChEBI" id="CHEBI:15377"/>
        <dbReference type="ChEBI" id="CHEBI:28938"/>
        <dbReference type="ChEBI" id="CHEBI:29973"/>
        <dbReference type="ChEBI" id="CHEBI:30011"/>
        <dbReference type="EC" id="3.5.1.44"/>
    </reaction>
</comment>
<evidence type="ECO:0000259" key="8">
    <source>
        <dbReference type="PROSITE" id="PS50110"/>
    </source>
</evidence>
<evidence type="ECO:0000256" key="7">
    <source>
        <dbReference type="PROSITE-ProRule" id="PRU00169"/>
    </source>
</evidence>
<dbReference type="SUPFAM" id="SSF52738">
    <property type="entry name" value="Methylesterase CheB, C-terminal domain"/>
    <property type="match status" value="1"/>
</dbReference>
<keyword evidence="3 5" id="KW-0378">Hydrolase</keyword>
<evidence type="ECO:0000256" key="6">
    <source>
        <dbReference type="PROSITE-ProRule" id="PRU00050"/>
    </source>
</evidence>
<dbReference type="PROSITE" id="PS50122">
    <property type="entry name" value="CHEB"/>
    <property type="match status" value="1"/>
</dbReference>
<dbReference type="GO" id="GO:0006935">
    <property type="term" value="P:chemotaxis"/>
    <property type="evidence" value="ECO:0007669"/>
    <property type="project" value="UniProtKB-UniRule"/>
</dbReference>
<dbReference type="EMBL" id="DF820455">
    <property type="protein sequence ID" value="GAK49747.1"/>
    <property type="molecule type" value="Genomic_DNA"/>
</dbReference>
<dbReference type="GO" id="GO:0005737">
    <property type="term" value="C:cytoplasm"/>
    <property type="evidence" value="ECO:0007669"/>
    <property type="project" value="UniProtKB-SubCell"/>
</dbReference>
<dbReference type="GO" id="GO:0050568">
    <property type="term" value="F:protein-glutamine glutaminase activity"/>
    <property type="evidence" value="ECO:0007669"/>
    <property type="project" value="UniProtKB-UniRule"/>
</dbReference>
<dbReference type="InterPro" id="IPR035909">
    <property type="entry name" value="CheB_C"/>
</dbReference>
<dbReference type="GO" id="GO:0000156">
    <property type="term" value="F:phosphorelay response regulator activity"/>
    <property type="evidence" value="ECO:0007669"/>
    <property type="project" value="InterPro"/>
</dbReference>
<accession>A0A0S6VWM7</accession>
<feature type="domain" description="Response regulatory" evidence="8">
    <location>
        <begin position="11"/>
        <end position="128"/>
    </location>
</feature>
<evidence type="ECO:0000256" key="2">
    <source>
        <dbReference type="ARBA" id="ARBA00022500"/>
    </source>
</evidence>
<protein>
    <recommendedName>
        <fullName evidence="5">Protein-glutamate methylesterase/protein-glutamine glutaminase</fullName>
        <ecNumber evidence="5">3.1.1.61</ecNumber>
        <ecNumber evidence="5">3.5.1.44</ecNumber>
    </recommendedName>
</protein>
<evidence type="ECO:0000256" key="5">
    <source>
        <dbReference type="HAMAP-Rule" id="MF_00099"/>
    </source>
</evidence>
<dbReference type="CDD" id="cd17541">
    <property type="entry name" value="REC_CheB-like"/>
    <property type="match status" value="1"/>
</dbReference>
<dbReference type="InterPro" id="IPR001789">
    <property type="entry name" value="Sig_transdc_resp-reg_receiver"/>
</dbReference>
<comment type="catalytic activity">
    <reaction evidence="4 5">
        <text>[protein]-L-glutamate 5-O-methyl ester + H2O = L-glutamyl-[protein] + methanol + H(+)</text>
        <dbReference type="Rhea" id="RHEA:23236"/>
        <dbReference type="Rhea" id="RHEA-COMP:10208"/>
        <dbReference type="Rhea" id="RHEA-COMP:10311"/>
        <dbReference type="ChEBI" id="CHEBI:15377"/>
        <dbReference type="ChEBI" id="CHEBI:15378"/>
        <dbReference type="ChEBI" id="CHEBI:17790"/>
        <dbReference type="ChEBI" id="CHEBI:29973"/>
        <dbReference type="ChEBI" id="CHEBI:82795"/>
        <dbReference type="EC" id="3.1.1.61"/>
    </reaction>
</comment>
<dbReference type="NCBIfam" id="NF001965">
    <property type="entry name" value="PRK00742.1"/>
    <property type="match status" value="1"/>
</dbReference>
<dbReference type="InterPro" id="IPR008248">
    <property type="entry name" value="CheB-like"/>
</dbReference>
<feature type="active site" evidence="5 6">
    <location>
        <position position="307"/>
    </location>
</feature>
<name>A0A0S6VWM7_9BACT</name>
<comment type="domain">
    <text evidence="5">Contains a C-terminal catalytic domain, and an N-terminal region which modulates catalytic activity.</text>
</comment>
<keyword evidence="2 5" id="KW-0145">Chemotaxis</keyword>
<dbReference type="SMART" id="SM00448">
    <property type="entry name" value="REC"/>
    <property type="match status" value="1"/>
</dbReference>
<comment type="similarity">
    <text evidence="5">Belongs to the CheB family.</text>
</comment>
<feature type="active site" evidence="5 6">
    <location>
        <position position="183"/>
    </location>
</feature>
<dbReference type="Gene3D" id="3.40.50.180">
    <property type="entry name" value="Methylesterase CheB, C-terminal domain"/>
    <property type="match status" value="1"/>
</dbReference>
<keyword evidence="1 5" id="KW-0963">Cytoplasm</keyword>
<dbReference type="SUPFAM" id="SSF52172">
    <property type="entry name" value="CheY-like"/>
    <property type="match status" value="1"/>
</dbReference>
<dbReference type="Proteomes" id="UP000030700">
    <property type="component" value="Unassembled WGS sequence"/>
</dbReference>
<dbReference type="GO" id="GO:0008984">
    <property type="term" value="F:protein-glutamate methylesterase activity"/>
    <property type="evidence" value="ECO:0007669"/>
    <property type="project" value="UniProtKB-UniRule"/>
</dbReference>
<sequence length="362" mass="39972">MPHAIAHNKVRVFIVDDSAFVRRTLTKMLERDPRIEVIGTAWDGREAVEKIPRLKPDVVTLDINMPKMNGIEALDIIMKKMPVPVIIVSSEDQYIIEETLEALEHGAVDFIMKPTNNASEKLFQIQTELVSRVLALAGSKHKPLASELPPLRLQEKFPPLLPLRSAVTPKIRVQPECIAIGVSTGGPTALYHIIPKLPKNFPAGILIVQHMPPGFTRPLAERMNKNSQLTVKEAEEGDEVAAGTALIAPGGHHLFLRRDVRKKVVTHIDSEPSHYIHIPSIDITFSDVADIYRESAIGIILTGMGKDGVDGLERIKQNGGRSIAEDESTCVVFGMPEVAIRRGIIDRIAPIHDVADVLLEMM</sequence>
<organism evidence="10">
    <name type="scientific">Candidatus Moduliflexus flocculans</name>
    <dbReference type="NCBI Taxonomy" id="1499966"/>
    <lineage>
        <taxon>Bacteria</taxon>
        <taxon>Candidatus Moduliflexota</taxon>
        <taxon>Candidatus Moduliflexia</taxon>
        <taxon>Candidatus Moduliflexales</taxon>
        <taxon>Candidatus Moduliflexaceae</taxon>
    </lineage>
</organism>
<keyword evidence="5 7" id="KW-0597">Phosphoprotein</keyword>
<dbReference type="PROSITE" id="PS50110">
    <property type="entry name" value="RESPONSE_REGULATORY"/>
    <property type="match status" value="1"/>
</dbReference>
<dbReference type="Gene3D" id="3.40.50.2300">
    <property type="match status" value="1"/>
</dbReference>
<dbReference type="Pfam" id="PF00072">
    <property type="entry name" value="Response_reg"/>
    <property type="match status" value="1"/>
</dbReference>
<feature type="modified residue" description="4-aspartylphosphate" evidence="5 7">
    <location>
        <position position="62"/>
    </location>
</feature>
<dbReference type="PIRSF" id="PIRSF000876">
    <property type="entry name" value="RR_chemtxs_CheB"/>
    <property type="match status" value="1"/>
</dbReference>
<feature type="domain" description="CheB-type methylesterase" evidence="9">
    <location>
        <begin position="178"/>
        <end position="362"/>
    </location>
</feature>
<proteinExistence type="inferred from homology"/>
<comment type="function">
    <text evidence="5">Involved in chemotaxis. Part of a chemotaxis signal transduction system that modulates chemotaxis in response to various stimuli. Catalyzes the demethylation of specific methylglutamate residues introduced into the chemoreceptors (methyl-accepting chemotaxis proteins or MCP) by CheR. Also mediates the irreversible deamidation of specific glutamine residues to glutamic acid.</text>
</comment>
<evidence type="ECO:0000256" key="3">
    <source>
        <dbReference type="ARBA" id="ARBA00022801"/>
    </source>
</evidence>
<dbReference type="Pfam" id="PF01339">
    <property type="entry name" value="CheB_methylest"/>
    <property type="match status" value="1"/>
</dbReference>
<gene>
    <name evidence="5" type="primary">cheB</name>
    <name evidence="10" type="ORF">U14_00971</name>
</gene>
<reference evidence="10" key="1">
    <citation type="journal article" date="2015" name="PeerJ">
        <title>First genomic representation of candidate bacterial phylum KSB3 points to enhanced environmental sensing as a trigger of wastewater bulking.</title>
        <authorList>
            <person name="Sekiguchi Y."/>
            <person name="Ohashi A."/>
            <person name="Parks D.H."/>
            <person name="Yamauchi T."/>
            <person name="Tyson G.W."/>
            <person name="Hugenholtz P."/>
        </authorList>
    </citation>
    <scope>NUCLEOTIDE SEQUENCE [LARGE SCALE GENOMIC DNA]</scope>
</reference>
<comment type="subcellular location">
    <subcellularLocation>
        <location evidence="5">Cytoplasm</location>
    </subcellularLocation>
</comment>
<dbReference type="PANTHER" id="PTHR42872:SF6">
    <property type="entry name" value="PROTEIN-GLUTAMATE METHYLESTERASE_PROTEIN-GLUTAMINE GLUTAMINASE"/>
    <property type="match status" value="1"/>
</dbReference>
<feature type="active site" evidence="5 6">
    <location>
        <position position="210"/>
    </location>
</feature>
<dbReference type="CDD" id="cd16432">
    <property type="entry name" value="CheB_Rec"/>
    <property type="match status" value="1"/>
</dbReference>
<dbReference type="InterPro" id="IPR000673">
    <property type="entry name" value="Sig_transdc_resp-reg_Me-estase"/>
</dbReference>
<dbReference type="NCBIfam" id="NF009206">
    <property type="entry name" value="PRK12555.1"/>
    <property type="match status" value="1"/>
</dbReference>
<evidence type="ECO:0000313" key="11">
    <source>
        <dbReference type="Proteomes" id="UP000030700"/>
    </source>
</evidence>
<evidence type="ECO:0000313" key="10">
    <source>
        <dbReference type="EMBL" id="GAK49747.1"/>
    </source>
</evidence>
<dbReference type="InterPro" id="IPR011006">
    <property type="entry name" value="CheY-like_superfamily"/>
</dbReference>
<dbReference type="PANTHER" id="PTHR42872">
    <property type="entry name" value="PROTEIN-GLUTAMATE METHYLESTERASE/PROTEIN-GLUTAMINE GLUTAMINASE"/>
    <property type="match status" value="1"/>
</dbReference>
<dbReference type="EC" id="3.1.1.61" evidence="5"/>
<dbReference type="EC" id="3.5.1.44" evidence="5"/>
<dbReference type="HAMAP" id="MF_00099">
    <property type="entry name" value="CheB_chemtxs"/>
    <property type="match status" value="1"/>
</dbReference>
<keyword evidence="11" id="KW-1185">Reference proteome</keyword>
<comment type="PTM">
    <text evidence="5">Phosphorylated by CheA. Phosphorylation of the N-terminal regulatory domain activates the methylesterase activity.</text>
</comment>
<dbReference type="HOGENOM" id="CLU_000445_51_0_0"/>
<dbReference type="AlphaFoldDB" id="A0A0S6VWM7"/>
<evidence type="ECO:0000256" key="4">
    <source>
        <dbReference type="ARBA" id="ARBA00048267"/>
    </source>
</evidence>
<evidence type="ECO:0000256" key="1">
    <source>
        <dbReference type="ARBA" id="ARBA00022490"/>
    </source>
</evidence>
<evidence type="ECO:0000259" key="9">
    <source>
        <dbReference type="PROSITE" id="PS50122"/>
    </source>
</evidence>
<dbReference type="STRING" id="1499966.U14_00971"/>